<reference evidence="2" key="1">
    <citation type="journal article" date="2014" name="Genome Biol. Evol.">
        <title>Pangenome evidence for extensive interdomain horizontal transfer affecting lineage core and shell genes in uncultured planktonic thaumarchaeota and euryarchaeota.</title>
        <authorList>
            <person name="Deschamps P."/>
            <person name="Zivanovic Y."/>
            <person name="Moreira D."/>
            <person name="Rodriguez-Valera F."/>
            <person name="Lopez-Garcia P."/>
        </authorList>
    </citation>
    <scope>NUCLEOTIDE SEQUENCE</scope>
</reference>
<organism evidence="2">
    <name type="scientific">uncultured marine group II/III euryarchaeote KM3_47_F08</name>
    <dbReference type="NCBI Taxonomy" id="1456453"/>
    <lineage>
        <taxon>Archaea</taxon>
        <taxon>Methanobacteriati</taxon>
        <taxon>Methanobacteriota</taxon>
        <taxon>environmental samples</taxon>
    </lineage>
</organism>
<dbReference type="InterPro" id="IPR011047">
    <property type="entry name" value="Quinoprotein_ADH-like_sf"/>
</dbReference>
<dbReference type="Gene3D" id="2.60.40.10">
    <property type="entry name" value="Immunoglobulins"/>
    <property type="match status" value="1"/>
</dbReference>
<feature type="region of interest" description="Disordered" evidence="1">
    <location>
        <begin position="2452"/>
        <end position="2473"/>
    </location>
</feature>
<evidence type="ECO:0000256" key="1">
    <source>
        <dbReference type="SAM" id="MobiDB-lite"/>
    </source>
</evidence>
<proteinExistence type="predicted"/>
<protein>
    <submittedName>
        <fullName evidence="2">Uncharacterized protein</fullName>
    </submittedName>
</protein>
<dbReference type="InterPro" id="IPR015943">
    <property type="entry name" value="WD40/YVTN_repeat-like_dom_sf"/>
</dbReference>
<dbReference type="InterPro" id="IPR013783">
    <property type="entry name" value="Ig-like_fold"/>
</dbReference>
<dbReference type="SUPFAM" id="SSF50998">
    <property type="entry name" value="Quinoprotein alcohol dehydrogenase-like"/>
    <property type="match status" value="1"/>
</dbReference>
<dbReference type="Gene3D" id="2.130.10.10">
    <property type="entry name" value="YVTN repeat-like/Quinoprotein amine dehydrogenase"/>
    <property type="match status" value="5"/>
</dbReference>
<dbReference type="EMBL" id="KF900906">
    <property type="protein sequence ID" value="AIF10996.1"/>
    <property type="molecule type" value="Genomic_DNA"/>
</dbReference>
<accession>A0A075H446</accession>
<dbReference type="SUPFAM" id="SSF63829">
    <property type="entry name" value="Calcium-dependent phosphotriesterase"/>
    <property type="match status" value="1"/>
</dbReference>
<feature type="region of interest" description="Disordered" evidence="1">
    <location>
        <begin position="2765"/>
        <end position="2794"/>
    </location>
</feature>
<evidence type="ECO:0000313" key="2">
    <source>
        <dbReference type="EMBL" id="AIF10996.1"/>
    </source>
</evidence>
<name>A0A075H446_9EURY</name>
<sequence>MPLAYSYSHHPQQRLALLLVMLMVMLPWSAMTSSHLDGQSDDSRATPKTWGAGGSNDTGWISLAATGADPDSGTMAYADLFLDFAPGALLDNFTFEIAVDGGEGYWANEPQVTLLDTQTPILDWRDYGDLGRQNSFSPNPPEVEGGVLDTWLQPNSVSDASWMLPSGITIDDLVIEALRPADPRVSFTSLNVEIHDSAVNPLDGRLYVLLDDDILHLDDQAQKRIIDIDSGIYGRSIAIDAGENRLLIGTEDGKVLSRSLVDSSELDDLMVMEGDTTPIRALAVDAYGIVWAATDCKLHHLAPGETSWTEVNFCSTDSVEIVTDMIIVSDTIYVGTTSNGARAIEYSTNGTVPLQISIDSNARWSTANYLTSNSISQFELLGDHLLIATVGGGVNRYNANASSWLATWSTNNWLASNVIRGLSLTNDWLHILAGNTIHSYDTTAMLFRSQRQASDMGLLKPSKSILAWPTEGHRGPDSGTVLVSDGSGTLARQVGEALDGTMVVVSSPFSSTMDIATHIDDGEQGEIWVAGGYIIDRFDKADQAWRAPIDISDFVWAPTAVTSIVQDSHGMVWVGTLSAGLLRFGAGDANFQGTAQGMSSELISSLAHDANSNTLVVGHFESGISLINSSTNTLIDVITTEDGLDSDFVDEVATRYGIAYIATPDAGVMRIDLFDVSVLGSWQSLGADNLQATPVAVDGDTLYLGMTDFGILVIDRLTGDISDHWTQDGNLPDDDVLSLHLDFYGDLLVGSSVSNTGSQSNGGLSRWDGSNWHSLPTSIPGNNNDPYVFYDIISDADGIYAGTNRGVCMWNWSYALQGCVSNQDGMPSRFVYSIAKIGTDRLYAGTNYGAAVINTLNNSVIEVWSAGDDTQRARTVRIGDILYLGFENTGIARYDLLNHSWLQAWDGTQGYINDDDVTTLVYGRSAGTMWAGGDFGLTLIDVLNDTVLKSWSRGPNTDGPTMSNTPMQDMVIIGNVLHYSLQRSSSQWATNDEIFRIDLDNNSSLTTIDAGVQIGETSVVHGIGAIGEELWIGVRPRSWQDGSGTIVRWNTTNESWADNMETIGNVQRVNARFLGNCFPTITQHCELWASYGNSIMRRFQATSMTLLNEWNDIGGPIRGMEEWNGTFVFASMEGILRWDPVNESWLSPWVEDDGLPSGSEDRFYSMALIDDDLWVGSYRSGWSGGSDIMRLDDATDNWTMWALGTGDIPDGYPADIQLCNDIIHVAVGRLSWWGNQGGIARFDLSDSDSDGLTHEWISPLTDNSQGLANDDPRSIACDEQNDIMYIGYDTEGIGLDRYNYNTNAFLRTLTSNDGISEDRVFPGGMLHHNNVLLAAHQLVNTGGISRIITSGTTTANGQILDPGMDGCSVERAPSTTGPVFAIGRSGQTTGLNRVDRLDSSGLIASGYDELAGLTSGRVVEFESNETHVWAALTSSSSGYYASSVLQGEFLPNGSVRWEFGYNANQDIINSMQLDGEEIWLSTAGRGLWSIDIANRVLSPTPAALHSQMDGMILEDDGTMYVGLMGSQGSAAGFQTFDTSSRTWGQGSLIAGLPNNIVRGFVEHDDHILVATWGGIGLWNTTKDGWDDPITTIDGLPTPISNHLFTIDTPIQGNGTVLIGGPAGLTVLHQDNLSVLTTLNFADGLVGNMVSGITYAEATSRLVNNPDGSTTVLHHDAALFISHNGQGSTRPGVAAWDIATDSANGTYNIDMIPSNDVRAITTDDWGVHIGTSSEPLVHWNGTSMEMESGLGARKVLSWPVFQMVSDGDYIAVLSPRGIDVVKSDDDHSVVASVLLPGLSSAYIDNTGLYIVGQDGLHIFDPVESLNELDRGHQRRADPLVALYAGNSWDITETTHPGMATVLVDDENPIEIPQGTAQWLPGKLPLFTGALTLSARQSGAWVWAESQSLNYSGSWDLASMNPAIENGFQEAISNLAPGSSVAQVHLQMQTPQNGTIQVRITYDWERVEVPTEMTSLIDRPNDGGGVLEASWLPAEDAAWHAYRLYVWDSTDNPDWEPTIEELSELSTYMYIPFWSQTTATVITADDDGVPAPLSEDREYRAAVAIEYPDGSVGVPMAWPDSATPTDEVPYPPEWLTAEPVSGGSAGTIYLEWSSCMEYDPDRTRIWAVQQPITSAVALSGGIDVAFGTGNSTVLQLEPGKTFWFAAVCVDEAGQFDAANAIVVGPVVTAGGLDDGIPPAPITGTTAVDAPDDEGGRILVTWTPNDEDDCTFHTVYALPASGFQPPTTVDGWPVAEYVLDCTTSEIVIDSMGDSPLTNGIVYWVGVVASDDWGNENLDDVLVVDATPLSNVAGVGQPPPRVLGLNAWDHPDDDGTAIDIMWNRSLAPDFSHYIIWVSEYPLNDLTEIWANCGDDPASCGLIEIDQRQIGGAFQLQITVTSALYGNTVSDLTSEAIRPSIPLYVTVTTHDILGNVHLNDMDEHMVLVSPLDNRGDISPPDRLSAPLLQDRSPDDGDGMLVTFPESDASDIGEYWIYASAGAPFDSIGGMEPALVVGRGEQMPILLESLSDGRALAPSVPVWVAVVAVDSSENYWDSNLQGTMISLVDENSLDPGLHLPEITGIRANWNPSGDHVEIRWDAAKDPQVESYWVFVGREPFERTTDSVLVGAFDDPTTMMILTGIEDEKLDSASTHWLAIVAHDGEVHRFAVDPLEVRPWSESSFGSSEGGEGEAGRSWYDQLVDGDMNTLIAMVSAVMVLIGALMVIRPREQAAPEPWEMGAMEVELDEQMSREAAGLSDDEESLEIDDGNAPGFGSAPPLPPGLAIDEDAEAPAASEEVVDELLGDESDDVDLEDLDDMADDLDFDDLGDMAEDLNEADEDVDPSFLDDIL</sequence>